<dbReference type="KEGG" id="hmd:CTT34_17940"/>
<dbReference type="NCBIfam" id="NF033516">
    <property type="entry name" value="transpos_IS3"/>
    <property type="match status" value="1"/>
</dbReference>
<dbReference type="Proteomes" id="UP000463949">
    <property type="component" value="Chromosome"/>
</dbReference>
<dbReference type="InterPro" id="IPR048020">
    <property type="entry name" value="Transpos_IS3"/>
</dbReference>
<dbReference type="InterPro" id="IPR036388">
    <property type="entry name" value="WH-like_DNA-bd_sf"/>
</dbReference>
<evidence type="ECO:0000256" key="1">
    <source>
        <dbReference type="ARBA" id="ARBA00009964"/>
    </source>
</evidence>
<comment type="similarity">
    <text evidence="1">Belongs to the transposase 8 family.</text>
</comment>
<evidence type="ECO:0000259" key="2">
    <source>
        <dbReference type="PROSITE" id="PS50994"/>
    </source>
</evidence>
<dbReference type="Pfam" id="PF13276">
    <property type="entry name" value="HTH_21"/>
    <property type="match status" value="1"/>
</dbReference>
<dbReference type="KEGG" id="hmd:CTT34_05945"/>
<reference evidence="4 10" key="1">
    <citation type="submission" date="2017-10" db="EMBL/GenBank/DDBJ databases">
        <title>Coral associated bacteria.</title>
        <authorList>
            <person name="Wang X."/>
        </authorList>
    </citation>
    <scope>NUCLEOTIDE SEQUENCE [LARGE SCALE GENOMIC DNA]</scope>
    <source>
        <strain evidence="4 10">SCSIO 43005</strain>
    </source>
</reference>
<dbReference type="EMBL" id="CP024621">
    <property type="protein sequence ID" value="QHD49532.1"/>
    <property type="molecule type" value="Genomic_DNA"/>
</dbReference>
<accession>A0A857GHB0</accession>
<sequence length="405" mass="46670">MNSPKRYSPEVRERAVRLVLEQQGEYPSKWAAICSIASKFGCTPETLRAWCKRTELTQENSSVNLPENERLKQLERENVELKRANEILRKAAAFFGPGGARPQTQLMVSFIDEHRAQFGVESICSQLPIAPSTYYHHKALEADPERRADRYRQDAFLTAEIQRVWEENFCVYGARKVWRQLRREGVNVARCTVERLMRRLGIRGVVRGQRPFTTLSDPGQKRAPDLVKRDFTAMRPNQLWVADFTYVATWSGFVYVAFVIDVYARCIVGWRVATSMRTALVLDALEQALWARKHRQGLIHHSDRGSQYLSIRYTERMADEGINASVGTTGDSYDNALAETIIGLFKTEVIHHRGPWRGLDAVEYATLEWVDWFNNRRLLEPIGNVPPAERERTYYRQLEESGEAA</sequence>
<dbReference type="Gene3D" id="3.30.420.10">
    <property type="entry name" value="Ribonuclease H-like superfamily/Ribonuclease H"/>
    <property type="match status" value="1"/>
</dbReference>
<dbReference type="KEGG" id="hmd:CTT34_08840"/>
<dbReference type="InterPro" id="IPR001584">
    <property type="entry name" value="Integrase_cat-core"/>
</dbReference>
<dbReference type="GO" id="GO:0003677">
    <property type="term" value="F:DNA binding"/>
    <property type="evidence" value="ECO:0007669"/>
    <property type="project" value="InterPro"/>
</dbReference>
<gene>
    <name evidence="3" type="ORF">CTT34_01540</name>
    <name evidence="4" type="ORF">CTT34_02470</name>
    <name evidence="5" type="ORF">CTT34_05885</name>
    <name evidence="6" type="ORF">CTT34_05945</name>
    <name evidence="7" type="ORF">CTT34_07420</name>
    <name evidence="8" type="ORF">CTT34_08840</name>
    <name evidence="9" type="ORF">CTT34_17940</name>
</gene>
<dbReference type="PANTHER" id="PTHR46889">
    <property type="entry name" value="TRANSPOSASE INSF FOR INSERTION SEQUENCE IS3B-RELATED"/>
    <property type="match status" value="1"/>
</dbReference>
<dbReference type="EMBL" id="CP024621">
    <property type="protein sequence ID" value="QHD49254.1"/>
    <property type="molecule type" value="Genomic_DNA"/>
</dbReference>
<dbReference type="EMBL" id="CP024621">
    <property type="protein sequence ID" value="QHD49264.1"/>
    <property type="molecule type" value="Genomic_DNA"/>
</dbReference>
<proteinExistence type="inferred from homology"/>
<dbReference type="GO" id="GO:0004803">
    <property type="term" value="F:transposase activity"/>
    <property type="evidence" value="ECO:0007669"/>
    <property type="project" value="InterPro"/>
</dbReference>
<dbReference type="InterPro" id="IPR050900">
    <property type="entry name" value="Transposase_IS3/IS150/IS904"/>
</dbReference>
<evidence type="ECO:0000313" key="9">
    <source>
        <dbReference type="EMBL" id="QHD51412.1"/>
    </source>
</evidence>
<dbReference type="PROSITE" id="PS50994">
    <property type="entry name" value="INTEGRASE"/>
    <property type="match status" value="1"/>
</dbReference>
<evidence type="ECO:0000313" key="3">
    <source>
        <dbReference type="EMBL" id="QHD48471.1"/>
    </source>
</evidence>
<dbReference type="EMBL" id="CP024621">
    <property type="protein sequence ID" value="QHD49787.1"/>
    <property type="molecule type" value="Genomic_DNA"/>
</dbReference>
<dbReference type="Pfam" id="PF01527">
    <property type="entry name" value="HTH_Tnp_1"/>
    <property type="match status" value="1"/>
</dbReference>
<dbReference type="KEGG" id="hmd:CTT34_05885"/>
<dbReference type="KEGG" id="hmd:CTT34_01540"/>
<dbReference type="PANTHER" id="PTHR46889:SF5">
    <property type="entry name" value="INTEGRASE PROTEIN"/>
    <property type="match status" value="1"/>
</dbReference>
<dbReference type="KEGG" id="hmd:CTT34_07420"/>
<name>A0A857GHB0_9GAMM</name>
<dbReference type="AlphaFoldDB" id="A0A857GHB0"/>
<dbReference type="GO" id="GO:0006313">
    <property type="term" value="P:DNA transposition"/>
    <property type="evidence" value="ECO:0007669"/>
    <property type="project" value="InterPro"/>
</dbReference>
<dbReference type="InterPro" id="IPR012337">
    <property type="entry name" value="RNaseH-like_sf"/>
</dbReference>
<dbReference type="InterPro" id="IPR009057">
    <property type="entry name" value="Homeodomain-like_sf"/>
</dbReference>
<organism evidence="4 10">
    <name type="scientific">Vreelandella aquamarina</name>
    <dbReference type="NCBI Taxonomy" id="77097"/>
    <lineage>
        <taxon>Bacteria</taxon>
        <taxon>Pseudomonadati</taxon>
        <taxon>Pseudomonadota</taxon>
        <taxon>Gammaproteobacteria</taxon>
        <taxon>Oceanospirillales</taxon>
        <taxon>Halomonadaceae</taxon>
        <taxon>Vreelandella</taxon>
    </lineage>
</organism>
<dbReference type="InterPro" id="IPR036397">
    <property type="entry name" value="RNaseH_sf"/>
</dbReference>
<dbReference type="InterPro" id="IPR025948">
    <property type="entry name" value="HTH-like_dom"/>
</dbReference>
<dbReference type="InterPro" id="IPR002514">
    <property type="entry name" value="Transposase_8"/>
</dbReference>
<evidence type="ECO:0000313" key="7">
    <source>
        <dbReference type="EMBL" id="QHD49532.1"/>
    </source>
</evidence>
<protein>
    <submittedName>
        <fullName evidence="4">IS3 family transposase</fullName>
    </submittedName>
</protein>
<evidence type="ECO:0000313" key="8">
    <source>
        <dbReference type="EMBL" id="QHD49787.1"/>
    </source>
</evidence>
<evidence type="ECO:0000313" key="4">
    <source>
        <dbReference type="EMBL" id="QHD48630.1"/>
    </source>
</evidence>
<feature type="domain" description="Integrase catalytic" evidence="2">
    <location>
        <begin position="232"/>
        <end position="395"/>
    </location>
</feature>
<dbReference type="SUPFAM" id="SSF53098">
    <property type="entry name" value="Ribonuclease H-like"/>
    <property type="match status" value="1"/>
</dbReference>
<dbReference type="KEGG" id="hmd:CTT34_02470"/>
<evidence type="ECO:0000313" key="6">
    <source>
        <dbReference type="EMBL" id="QHD49264.1"/>
    </source>
</evidence>
<dbReference type="EMBL" id="CP024621">
    <property type="protein sequence ID" value="QHD48630.1"/>
    <property type="molecule type" value="Genomic_DNA"/>
</dbReference>
<dbReference type="RefSeq" id="WP_159340751.1">
    <property type="nucleotide sequence ID" value="NZ_CP024621.1"/>
</dbReference>
<dbReference type="EMBL" id="CP024621">
    <property type="protein sequence ID" value="QHD51412.1"/>
    <property type="molecule type" value="Genomic_DNA"/>
</dbReference>
<dbReference type="Pfam" id="PF00665">
    <property type="entry name" value="rve"/>
    <property type="match status" value="1"/>
</dbReference>
<dbReference type="OrthoDB" id="9813126at2"/>
<evidence type="ECO:0000313" key="10">
    <source>
        <dbReference type="Proteomes" id="UP000463949"/>
    </source>
</evidence>
<dbReference type="EMBL" id="CP024621">
    <property type="protein sequence ID" value="QHD48471.1"/>
    <property type="molecule type" value="Genomic_DNA"/>
</dbReference>
<dbReference type="Gene3D" id="1.10.10.10">
    <property type="entry name" value="Winged helix-like DNA-binding domain superfamily/Winged helix DNA-binding domain"/>
    <property type="match status" value="1"/>
</dbReference>
<dbReference type="GO" id="GO:0015074">
    <property type="term" value="P:DNA integration"/>
    <property type="evidence" value="ECO:0007669"/>
    <property type="project" value="InterPro"/>
</dbReference>
<evidence type="ECO:0000313" key="5">
    <source>
        <dbReference type="EMBL" id="QHD49254.1"/>
    </source>
</evidence>
<dbReference type="SUPFAM" id="SSF46689">
    <property type="entry name" value="Homeodomain-like"/>
    <property type="match status" value="1"/>
</dbReference>